<name>A0AA85IWD0_TRIRE</name>
<evidence type="ECO:0000256" key="1">
    <source>
        <dbReference type="SAM" id="MobiDB-lite"/>
    </source>
</evidence>
<keyword evidence="2" id="KW-0732">Signal</keyword>
<dbReference type="InterPro" id="IPR000742">
    <property type="entry name" value="EGF"/>
</dbReference>
<evidence type="ECO:0000259" key="3">
    <source>
        <dbReference type="PROSITE" id="PS00022"/>
    </source>
</evidence>
<protein>
    <recommendedName>
        <fullName evidence="3 4">EGF-like domain-containing protein</fullName>
    </recommendedName>
</protein>
<evidence type="ECO:0000259" key="4">
    <source>
        <dbReference type="PROSITE" id="PS01186"/>
    </source>
</evidence>
<accession>A0AA85IWD0</accession>
<evidence type="ECO:0000256" key="2">
    <source>
        <dbReference type="SAM" id="SignalP"/>
    </source>
</evidence>
<feature type="domain" description="EGF-like" evidence="3 4">
    <location>
        <begin position="76"/>
        <end position="87"/>
    </location>
</feature>
<evidence type="ECO:0000313" key="6">
    <source>
        <dbReference type="WBParaSite" id="TREG1_124740.1"/>
    </source>
</evidence>
<proteinExistence type="predicted"/>
<feature type="region of interest" description="Disordered" evidence="1">
    <location>
        <begin position="117"/>
        <end position="141"/>
    </location>
</feature>
<feature type="signal peptide" evidence="2">
    <location>
        <begin position="1"/>
        <end position="27"/>
    </location>
</feature>
<dbReference type="AlphaFoldDB" id="A0AA85IWD0"/>
<reference evidence="6" key="2">
    <citation type="submission" date="2023-11" db="UniProtKB">
        <authorList>
            <consortium name="WormBaseParasite"/>
        </authorList>
    </citation>
    <scope>IDENTIFICATION</scope>
</reference>
<keyword evidence="5" id="KW-1185">Reference proteome</keyword>
<dbReference type="Proteomes" id="UP000050795">
    <property type="component" value="Unassembled WGS sequence"/>
</dbReference>
<feature type="compositionally biased region" description="Low complexity" evidence="1">
    <location>
        <begin position="117"/>
        <end position="133"/>
    </location>
</feature>
<organism evidence="5 6">
    <name type="scientific">Trichobilharzia regenti</name>
    <name type="common">Nasal bird schistosome</name>
    <dbReference type="NCBI Taxonomy" id="157069"/>
    <lineage>
        <taxon>Eukaryota</taxon>
        <taxon>Metazoa</taxon>
        <taxon>Spiralia</taxon>
        <taxon>Lophotrochozoa</taxon>
        <taxon>Platyhelminthes</taxon>
        <taxon>Trematoda</taxon>
        <taxon>Digenea</taxon>
        <taxon>Strigeidida</taxon>
        <taxon>Schistosomatoidea</taxon>
        <taxon>Schistosomatidae</taxon>
        <taxon>Trichobilharzia</taxon>
    </lineage>
</organism>
<sequence>MTKTHQLLISFLFINLFILLLLFNVQCLSTSELLTHTNRYKKSFKMIHYLIRQCAPYCFNSGQLAKPDMPWKKCYCLCPTGYYGVACEFNEELDHSNNLLPHIQTIKYNLLPIASSNNNQRQGQPPQPQQHQQVSLESSAINNDQDNVEERLIILK</sequence>
<evidence type="ECO:0000313" key="5">
    <source>
        <dbReference type="Proteomes" id="UP000050795"/>
    </source>
</evidence>
<dbReference type="WBParaSite" id="TREG1_124740.1">
    <property type="protein sequence ID" value="TREG1_124740.1"/>
    <property type="gene ID" value="TREG1_124740"/>
</dbReference>
<dbReference type="PROSITE" id="PS00022">
    <property type="entry name" value="EGF_1"/>
    <property type="match status" value="1"/>
</dbReference>
<reference evidence="5" key="1">
    <citation type="submission" date="2022-06" db="EMBL/GenBank/DDBJ databases">
        <authorList>
            <person name="Berger JAMES D."/>
            <person name="Berger JAMES D."/>
        </authorList>
    </citation>
    <scope>NUCLEOTIDE SEQUENCE [LARGE SCALE GENOMIC DNA]</scope>
</reference>
<dbReference type="PROSITE" id="PS01186">
    <property type="entry name" value="EGF_2"/>
    <property type="match status" value="1"/>
</dbReference>
<feature type="chain" id="PRO_5041650277" description="EGF-like domain-containing protein" evidence="2">
    <location>
        <begin position="28"/>
        <end position="156"/>
    </location>
</feature>